<name>A0A1J5RX89_9ZZZZ</name>
<dbReference type="InterPro" id="IPR003509">
    <property type="entry name" value="UPF0102_YraN-like"/>
</dbReference>
<reference evidence="1" key="1">
    <citation type="submission" date="2016-10" db="EMBL/GenBank/DDBJ databases">
        <title>Sequence of Gallionella enrichment culture.</title>
        <authorList>
            <person name="Poehlein A."/>
            <person name="Muehling M."/>
            <person name="Daniel R."/>
        </authorList>
    </citation>
    <scope>NUCLEOTIDE SEQUENCE</scope>
</reference>
<gene>
    <name evidence="1" type="ORF">GALL_171300</name>
</gene>
<protein>
    <submittedName>
        <fullName evidence="1">Uncharacterized protein</fullName>
    </submittedName>
</protein>
<dbReference type="InterPro" id="IPR011335">
    <property type="entry name" value="Restrct_endonuc-II-like"/>
</dbReference>
<proteinExistence type="inferred from homology"/>
<dbReference type="SUPFAM" id="SSF52980">
    <property type="entry name" value="Restriction endonuclease-like"/>
    <property type="match status" value="1"/>
</dbReference>
<dbReference type="EMBL" id="MLJW01000091">
    <property type="protein sequence ID" value="OIR00793.1"/>
    <property type="molecule type" value="Genomic_DNA"/>
</dbReference>
<comment type="caution">
    <text evidence="1">The sequence shown here is derived from an EMBL/GenBank/DDBJ whole genome shotgun (WGS) entry which is preliminary data.</text>
</comment>
<accession>A0A1J5RX89</accession>
<dbReference type="NCBIfam" id="NF009151">
    <property type="entry name" value="PRK12497.1-5"/>
    <property type="match status" value="1"/>
</dbReference>
<dbReference type="AlphaFoldDB" id="A0A1J5RX89"/>
<dbReference type="Gene3D" id="3.40.1350.10">
    <property type="match status" value="1"/>
</dbReference>
<organism evidence="1">
    <name type="scientific">mine drainage metagenome</name>
    <dbReference type="NCBI Taxonomy" id="410659"/>
    <lineage>
        <taxon>unclassified sequences</taxon>
        <taxon>metagenomes</taxon>
        <taxon>ecological metagenomes</taxon>
    </lineage>
</organism>
<evidence type="ECO:0000313" key="1">
    <source>
        <dbReference type="EMBL" id="OIR00793.1"/>
    </source>
</evidence>
<dbReference type="PANTHER" id="PTHR34039:SF1">
    <property type="entry name" value="UPF0102 PROTEIN YRAN"/>
    <property type="match status" value="1"/>
</dbReference>
<dbReference type="Pfam" id="PF02021">
    <property type="entry name" value="UPF0102"/>
    <property type="match status" value="1"/>
</dbReference>
<dbReference type="PANTHER" id="PTHR34039">
    <property type="entry name" value="UPF0102 PROTEIN YRAN"/>
    <property type="match status" value="1"/>
</dbReference>
<dbReference type="HAMAP" id="MF_00048">
    <property type="entry name" value="UPF0102"/>
    <property type="match status" value="1"/>
</dbReference>
<sequence length="126" mass="14096">MRRAERGWRAARRGRWAETLCVLALVLKGWRIVGRGVKGRRGSGVGEVDIIARRGRVLAFIEVKARPGLDQAAAALSAGQQRRLVRAAERFLALHADFAGHDPRFDAMLVAPWRWPVHIPDAWSQV</sequence>
<dbReference type="GO" id="GO:0003676">
    <property type="term" value="F:nucleic acid binding"/>
    <property type="evidence" value="ECO:0007669"/>
    <property type="project" value="InterPro"/>
</dbReference>
<dbReference type="InterPro" id="IPR011856">
    <property type="entry name" value="tRNA_endonuc-like_dom_sf"/>
</dbReference>